<gene>
    <name evidence="1" type="ORF">HKB21_02095</name>
</gene>
<protein>
    <submittedName>
        <fullName evidence="1">PAS domain S-box protein</fullName>
    </submittedName>
</protein>
<dbReference type="InterPro" id="IPR000014">
    <property type="entry name" value="PAS"/>
</dbReference>
<proteinExistence type="predicted"/>
<accession>A0A7Y0S141</accession>
<evidence type="ECO:0000313" key="2">
    <source>
        <dbReference type="Proteomes" id="UP000555836"/>
    </source>
</evidence>
<dbReference type="Proteomes" id="UP000555836">
    <property type="component" value="Unassembled WGS sequence"/>
</dbReference>
<dbReference type="InterPro" id="IPR035965">
    <property type="entry name" value="PAS-like_dom_sf"/>
</dbReference>
<dbReference type="AlphaFoldDB" id="A0A7Y0S141"/>
<reference evidence="1 2" key="1">
    <citation type="submission" date="2020-04" db="EMBL/GenBank/DDBJ databases">
        <title>Whole-genome sequencing of Vibrio spp. from China reveals different genetic environments of blaCTX-M-14 among diverse lineages.</title>
        <authorList>
            <person name="Zheng Z."/>
            <person name="Ye L."/>
            <person name="Chen S."/>
        </authorList>
    </citation>
    <scope>NUCLEOTIDE SEQUENCE [LARGE SCALE GENOMIC DNA]</scope>
    <source>
        <strain evidence="1 2">Vb0574</strain>
    </source>
</reference>
<feature type="non-terminal residue" evidence="1">
    <location>
        <position position="1"/>
    </location>
</feature>
<evidence type="ECO:0000313" key="1">
    <source>
        <dbReference type="EMBL" id="NMU24415.1"/>
    </source>
</evidence>
<comment type="caution">
    <text evidence="1">The sequence shown here is derived from an EMBL/GenBank/DDBJ whole genome shotgun (WGS) entry which is preliminary data.</text>
</comment>
<feature type="non-terminal residue" evidence="1">
    <location>
        <position position="89"/>
    </location>
</feature>
<dbReference type="SUPFAM" id="SSF55785">
    <property type="entry name" value="PYP-like sensor domain (PAS domain)"/>
    <property type="match status" value="1"/>
</dbReference>
<organism evidence="1 2">
    <name type="scientific">Vibrio parahaemolyticus</name>
    <dbReference type="NCBI Taxonomy" id="670"/>
    <lineage>
        <taxon>Bacteria</taxon>
        <taxon>Pseudomonadati</taxon>
        <taxon>Pseudomonadota</taxon>
        <taxon>Gammaproteobacteria</taxon>
        <taxon>Vibrionales</taxon>
        <taxon>Vibrionaceae</taxon>
        <taxon>Vibrio</taxon>
    </lineage>
</organism>
<dbReference type="NCBIfam" id="TIGR00229">
    <property type="entry name" value="sensory_box"/>
    <property type="match status" value="1"/>
</dbReference>
<name>A0A7Y0S141_VIBPH</name>
<dbReference type="Gene3D" id="3.30.450.20">
    <property type="entry name" value="PAS domain"/>
    <property type="match status" value="1"/>
</dbReference>
<sequence length="89" mass="10732">FDDKVLFPRQVLLQPNQQVHGVWRREVEYRHANGHRVWVRENIRPLSESEQLLIVGEDITETKLLSEKLEYQARYDLLTGTYNRNHFEL</sequence>
<dbReference type="EMBL" id="JABCLD010000274">
    <property type="protein sequence ID" value="NMU24415.1"/>
    <property type="molecule type" value="Genomic_DNA"/>
</dbReference>